<dbReference type="RefSeq" id="WP_183412844.1">
    <property type="nucleotide sequence ID" value="NZ_JACHYB010000001.1"/>
</dbReference>
<keyword evidence="7" id="KW-0684">Rhamnose metabolism</keyword>
<dbReference type="AlphaFoldDB" id="A0A7W5DR63"/>
<evidence type="ECO:0000259" key="8">
    <source>
        <dbReference type="Pfam" id="PF00370"/>
    </source>
</evidence>
<dbReference type="InterPro" id="IPR043129">
    <property type="entry name" value="ATPase_NBD"/>
</dbReference>
<evidence type="ECO:0000256" key="6">
    <source>
        <dbReference type="ARBA" id="ARBA00023157"/>
    </source>
</evidence>
<feature type="domain" description="Carbohydrate kinase FGGY N-terminal" evidence="8">
    <location>
        <begin position="7"/>
        <end position="247"/>
    </location>
</feature>
<keyword evidence="2 10" id="KW-0808">Transferase</keyword>
<evidence type="ECO:0000256" key="3">
    <source>
        <dbReference type="ARBA" id="ARBA00022741"/>
    </source>
</evidence>
<dbReference type="GO" id="GO:0006071">
    <property type="term" value="P:glycerol metabolic process"/>
    <property type="evidence" value="ECO:0007669"/>
    <property type="project" value="TreeGrafter"/>
</dbReference>
<dbReference type="GO" id="GO:0005524">
    <property type="term" value="F:ATP binding"/>
    <property type="evidence" value="ECO:0007669"/>
    <property type="project" value="UniProtKB-KW"/>
</dbReference>
<keyword evidence="11" id="KW-1185">Reference proteome</keyword>
<gene>
    <name evidence="10" type="ORF">FHX64_001192</name>
</gene>
<name>A0A7W5DR63_9PORP</name>
<dbReference type="PANTHER" id="PTHR10196:SF93">
    <property type="entry name" value="L-RHAMNULOKINASE"/>
    <property type="match status" value="1"/>
</dbReference>
<dbReference type="InterPro" id="IPR013449">
    <property type="entry name" value="Rhamnulokinase"/>
</dbReference>
<proteinExistence type="inferred from homology"/>
<keyword evidence="4 10" id="KW-0418">Kinase</keyword>
<sequence>MSQKSFLAVDLGATSGRVICGTLKKDKLVLEEILKFPNVLVNIHGQFYWNIFQLFSHIKEGLSLATNKGIQPVSIGVDTWGVDFAFVGDDGALMGLPFSYRNYTQKENTESFANQMPLDALYEKTGIQTMDFNTIFQLYALQLRHSSQLKASNKLLFMPDAISYLLTGKQIMEYTIASTSQLLDPIAKNLHPELLDLINIKRSKFPDEMMFSGHVVGTLTKDIASETGLNEVPVVAVGGHDTASAVVAVPAMNSNFAYLSSGTWSLMGIEVPEPIINARSQQANFTNEGGVDGTIRFLKNITGMWILEQCRKEWDKQHVYSYDELMAMGQNATPFQYCFDPDDAMFSNPTSMTLAIIAYCKSTGQEQPNTIGEYVRSIFESLALKYKHVFNSLQSFASFPIEKLHIIGGGSRNSFLNQLTANALGIEVETGPAEATAIGNIMIQAKTAGYFQNLEEIRKFVRNSTKLESFLPQDKEQWQQAYQQFVERCHL</sequence>
<dbReference type="Pfam" id="PF00370">
    <property type="entry name" value="FGGY_N"/>
    <property type="match status" value="1"/>
</dbReference>
<keyword evidence="5" id="KW-0067">ATP-binding</keyword>
<dbReference type="PANTHER" id="PTHR10196">
    <property type="entry name" value="SUGAR KINASE"/>
    <property type="match status" value="1"/>
</dbReference>
<dbReference type="EC" id="2.7.1.5" evidence="10"/>
<organism evidence="10 11">
    <name type="scientific">Microbacter margulisiae</name>
    <dbReference type="NCBI Taxonomy" id="1350067"/>
    <lineage>
        <taxon>Bacteria</taxon>
        <taxon>Pseudomonadati</taxon>
        <taxon>Bacteroidota</taxon>
        <taxon>Bacteroidia</taxon>
        <taxon>Bacteroidales</taxon>
        <taxon>Porphyromonadaceae</taxon>
        <taxon>Microbacter</taxon>
    </lineage>
</organism>
<keyword evidence="3" id="KW-0547">Nucleotide-binding</keyword>
<comment type="similarity">
    <text evidence="1">Belongs to the FGGY kinase family.</text>
</comment>
<dbReference type="GO" id="GO:0005829">
    <property type="term" value="C:cytosol"/>
    <property type="evidence" value="ECO:0007669"/>
    <property type="project" value="TreeGrafter"/>
</dbReference>
<dbReference type="InterPro" id="IPR018485">
    <property type="entry name" value="FGGY_C"/>
</dbReference>
<dbReference type="GO" id="GO:0019301">
    <property type="term" value="P:rhamnose catabolic process"/>
    <property type="evidence" value="ECO:0007669"/>
    <property type="project" value="InterPro"/>
</dbReference>
<keyword evidence="6" id="KW-1015">Disulfide bond</keyword>
<reference evidence="10 11" key="1">
    <citation type="submission" date="2020-08" db="EMBL/GenBank/DDBJ databases">
        <title>Genomic Encyclopedia of Type Strains, Phase IV (KMG-IV): sequencing the most valuable type-strain genomes for metagenomic binning, comparative biology and taxonomic classification.</title>
        <authorList>
            <person name="Goeker M."/>
        </authorList>
    </citation>
    <scope>NUCLEOTIDE SEQUENCE [LARGE SCALE GENOMIC DNA]</scope>
    <source>
        <strain evidence="10 11">DSM 27471</strain>
    </source>
</reference>
<accession>A0A7W5DR63</accession>
<evidence type="ECO:0000256" key="4">
    <source>
        <dbReference type="ARBA" id="ARBA00022777"/>
    </source>
</evidence>
<evidence type="ECO:0000313" key="10">
    <source>
        <dbReference type="EMBL" id="MBB3187029.1"/>
    </source>
</evidence>
<dbReference type="InterPro" id="IPR018484">
    <property type="entry name" value="FGGY_N"/>
</dbReference>
<evidence type="ECO:0000256" key="7">
    <source>
        <dbReference type="ARBA" id="ARBA00023308"/>
    </source>
</evidence>
<evidence type="ECO:0000313" key="11">
    <source>
        <dbReference type="Proteomes" id="UP000544222"/>
    </source>
</evidence>
<dbReference type="Gene3D" id="3.30.420.40">
    <property type="match status" value="2"/>
</dbReference>
<evidence type="ECO:0000259" key="9">
    <source>
        <dbReference type="Pfam" id="PF02782"/>
    </source>
</evidence>
<dbReference type="Proteomes" id="UP000544222">
    <property type="component" value="Unassembled WGS sequence"/>
</dbReference>
<feature type="domain" description="Carbohydrate kinase FGGY C-terminal" evidence="9">
    <location>
        <begin position="257"/>
        <end position="446"/>
    </location>
</feature>
<evidence type="ECO:0000256" key="2">
    <source>
        <dbReference type="ARBA" id="ARBA00022679"/>
    </source>
</evidence>
<dbReference type="SUPFAM" id="SSF53067">
    <property type="entry name" value="Actin-like ATPase domain"/>
    <property type="match status" value="2"/>
</dbReference>
<dbReference type="GO" id="GO:0004370">
    <property type="term" value="F:glycerol kinase activity"/>
    <property type="evidence" value="ECO:0007669"/>
    <property type="project" value="TreeGrafter"/>
</dbReference>
<comment type="caution">
    <text evidence="10">The sequence shown here is derived from an EMBL/GenBank/DDBJ whole genome shotgun (WGS) entry which is preliminary data.</text>
</comment>
<protein>
    <submittedName>
        <fullName evidence="10">Rhamnulokinase</fullName>
        <ecNumber evidence="10">2.7.1.5</ecNumber>
    </submittedName>
</protein>
<dbReference type="Pfam" id="PF02782">
    <property type="entry name" value="FGGY_C"/>
    <property type="match status" value="1"/>
</dbReference>
<evidence type="ECO:0000256" key="5">
    <source>
        <dbReference type="ARBA" id="ARBA00022840"/>
    </source>
</evidence>
<dbReference type="GO" id="GO:0008993">
    <property type="term" value="F:rhamnulokinase activity"/>
    <property type="evidence" value="ECO:0007669"/>
    <property type="project" value="UniProtKB-EC"/>
</dbReference>
<evidence type="ECO:0000256" key="1">
    <source>
        <dbReference type="ARBA" id="ARBA00009156"/>
    </source>
</evidence>
<dbReference type="CDD" id="cd07771">
    <property type="entry name" value="ASKHA_NBD_FGGY_RhaB-like"/>
    <property type="match status" value="1"/>
</dbReference>
<dbReference type="EMBL" id="JACHYB010000001">
    <property type="protein sequence ID" value="MBB3187029.1"/>
    <property type="molecule type" value="Genomic_DNA"/>
</dbReference>